<dbReference type="EMBL" id="BMIP01000005">
    <property type="protein sequence ID" value="GGD73926.1"/>
    <property type="molecule type" value="Genomic_DNA"/>
</dbReference>
<dbReference type="InterPro" id="IPR045565">
    <property type="entry name" value="Phage_capsid_2"/>
</dbReference>
<accession>A0A917DV31</accession>
<evidence type="ECO:0000313" key="1">
    <source>
        <dbReference type="EMBL" id="GGD73926.1"/>
    </source>
</evidence>
<sequence length="311" mass="33996">MSFQVPASFQTKYKNNVEMVLQQQRSKLRAAVMEQHDAGAEMVKVKDLVGNSAPQEASERHGDTKYGNTSHDGVWLSKPNELYFAELVDNADKLATSIELTGSYVTAGAGTVRRAWDQRILEGFYDPIVSGSDKQKISTPFPSSNILPATLGGGGSATKLNTNKLRGANKMLTQQYALEDEEIERFMVLTADDNDALLTEVPATSEDFKSSYGGVVYKGKLQTLLGWTFIHLELDNPLLGPISDLATDGSGYRKTPFWVKPGLCMNFWQETNTSIDKVPTKQLSTQVWAGTTASCTRTQAGQSGILLNVKG</sequence>
<dbReference type="OrthoDB" id="7548801at2"/>
<keyword evidence="2" id="KW-1185">Reference proteome</keyword>
<comment type="caution">
    <text evidence="1">The sequence shown here is derived from an EMBL/GenBank/DDBJ whole genome shotgun (WGS) entry which is preliminary data.</text>
</comment>
<evidence type="ECO:0008006" key="3">
    <source>
        <dbReference type="Google" id="ProtNLM"/>
    </source>
</evidence>
<dbReference type="RefSeq" id="WP_066777101.1">
    <property type="nucleotide sequence ID" value="NZ_BMIP01000005.1"/>
</dbReference>
<dbReference type="Proteomes" id="UP000612349">
    <property type="component" value="Unassembled WGS sequence"/>
</dbReference>
<protein>
    <recommendedName>
        <fullName evidence="3">Major capsid protein</fullName>
    </recommendedName>
</protein>
<organism evidence="1 2">
    <name type="scientific">Croceicoccus mobilis</name>
    <dbReference type="NCBI Taxonomy" id="1703339"/>
    <lineage>
        <taxon>Bacteria</taxon>
        <taxon>Pseudomonadati</taxon>
        <taxon>Pseudomonadota</taxon>
        <taxon>Alphaproteobacteria</taxon>
        <taxon>Sphingomonadales</taxon>
        <taxon>Erythrobacteraceae</taxon>
        <taxon>Croceicoccus</taxon>
    </lineage>
</organism>
<reference evidence="1" key="1">
    <citation type="journal article" date="2014" name="Int. J. Syst. Evol. Microbiol.">
        <title>Complete genome sequence of Corynebacterium casei LMG S-19264T (=DSM 44701T), isolated from a smear-ripened cheese.</title>
        <authorList>
            <consortium name="US DOE Joint Genome Institute (JGI-PGF)"/>
            <person name="Walter F."/>
            <person name="Albersmeier A."/>
            <person name="Kalinowski J."/>
            <person name="Ruckert C."/>
        </authorList>
    </citation>
    <scope>NUCLEOTIDE SEQUENCE</scope>
    <source>
        <strain evidence="1">CGMCC 1.15360</strain>
    </source>
</reference>
<evidence type="ECO:0000313" key="2">
    <source>
        <dbReference type="Proteomes" id="UP000612349"/>
    </source>
</evidence>
<dbReference type="AlphaFoldDB" id="A0A917DV31"/>
<gene>
    <name evidence="1" type="ORF">GCM10010990_24430</name>
</gene>
<reference evidence="1" key="2">
    <citation type="submission" date="2020-09" db="EMBL/GenBank/DDBJ databases">
        <authorList>
            <person name="Sun Q."/>
            <person name="Zhou Y."/>
        </authorList>
    </citation>
    <scope>NUCLEOTIDE SEQUENCE</scope>
    <source>
        <strain evidence="1">CGMCC 1.15360</strain>
    </source>
</reference>
<proteinExistence type="predicted"/>
<name>A0A917DV31_9SPHN</name>
<dbReference type="Pfam" id="PF19821">
    <property type="entry name" value="Phage_capsid_2"/>
    <property type="match status" value="1"/>
</dbReference>